<keyword evidence="1" id="KW-0378">Hydrolase</keyword>
<protein>
    <submittedName>
        <fullName evidence="1">Histidine phosphatase family protein</fullName>
        <ecNumber evidence="1">3.1.3.-</ecNumber>
    </submittedName>
</protein>
<accession>A0ABV6RCQ2</accession>
<dbReference type="SMART" id="SM00855">
    <property type="entry name" value="PGAM"/>
    <property type="match status" value="1"/>
</dbReference>
<dbReference type="RefSeq" id="WP_376979529.1">
    <property type="nucleotide sequence ID" value="NZ_JBHLSV010000006.1"/>
</dbReference>
<keyword evidence="2" id="KW-1185">Reference proteome</keyword>
<name>A0ABV6RCQ2_9MICO</name>
<dbReference type="SUPFAM" id="SSF53254">
    <property type="entry name" value="Phosphoglycerate mutase-like"/>
    <property type="match status" value="1"/>
</dbReference>
<gene>
    <name evidence="1" type="ORF">ACFFF6_07175</name>
</gene>
<comment type="caution">
    <text evidence="1">The sequence shown here is derived from an EMBL/GenBank/DDBJ whole genome shotgun (WGS) entry which is preliminary data.</text>
</comment>
<dbReference type="Pfam" id="PF00300">
    <property type="entry name" value="His_Phos_1"/>
    <property type="match status" value="1"/>
</dbReference>
<dbReference type="Proteomes" id="UP001589793">
    <property type="component" value="Unassembled WGS sequence"/>
</dbReference>
<sequence>MQVLLIRHGRQADVRCNVDVGLSAAGRRQMALVGARLAGTRIDLLCSSDMVRAREGADLVDVHLHAPRAVVPALRELDFGDMEGLHDHEIVRMFADFQREQARMEQDLRYPGGESVGEVRDRAAAALAGLAGEGAERIAVVTHGVVIRALVTAALGAPVPRWRSVAPSLENGSITTIALDPASGAMALDVLNDHAHLEPFPELLRSVWGVREN</sequence>
<dbReference type="PANTHER" id="PTHR48100">
    <property type="entry name" value="BROAD-SPECIFICITY PHOSPHATASE YOR283W-RELATED"/>
    <property type="match status" value="1"/>
</dbReference>
<dbReference type="EC" id="3.1.3.-" evidence="1"/>
<proteinExistence type="predicted"/>
<dbReference type="CDD" id="cd07067">
    <property type="entry name" value="HP_PGM_like"/>
    <property type="match status" value="1"/>
</dbReference>
<evidence type="ECO:0000313" key="1">
    <source>
        <dbReference type="EMBL" id="MFC0673733.1"/>
    </source>
</evidence>
<dbReference type="InterPro" id="IPR050275">
    <property type="entry name" value="PGM_Phosphatase"/>
</dbReference>
<dbReference type="Gene3D" id="3.40.50.1240">
    <property type="entry name" value="Phosphoglycerate mutase-like"/>
    <property type="match status" value="1"/>
</dbReference>
<dbReference type="InterPro" id="IPR013078">
    <property type="entry name" value="His_Pase_superF_clade-1"/>
</dbReference>
<reference evidence="1 2" key="1">
    <citation type="submission" date="2024-09" db="EMBL/GenBank/DDBJ databases">
        <authorList>
            <person name="Sun Q."/>
            <person name="Mori K."/>
        </authorList>
    </citation>
    <scope>NUCLEOTIDE SEQUENCE [LARGE SCALE GENOMIC DNA]</scope>
    <source>
        <strain evidence="1 2">CICC 10874</strain>
    </source>
</reference>
<organism evidence="1 2">
    <name type="scientific">Brachybacterium hainanense</name>
    <dbReference type="NCBI Taxonomy" id="1541174"/>
    <lineage>
        <taxon>Bacteria</taxon>
        <taxon>Bacillati</taxon>
        <taxon>Actinomycetota</taxon>
        <taxon>Actinomycetes</taxon>
        <taxon>Micrococcales</taxon>
        <taxon>Dermabacteraceae</taxon>
        <taxon>Brachybacterium</taxon>
    </lineage>
</organism>
<dbReference type="InterPro" id="IPR029033">
    <property type="entry name" value="His_PPase_superfam"/>
</dbReference>
<dbReference type="EMBL" id="JBHLSV010000006">
    <property type="protein sequence ID" value="MFC0673733.1"/>
    <property type="molecule type" value="Genomic_DNA"/>
</dbReference>
<evidence type="ECO:0000313" key="2">
    <source>
        <dbReference type="Proteomes" id="UP001589793"/>
    </source>
</evidence>
<dbReference type="GO" id="GO:0016787">
    <property type="term" value="F:hydrolase activity"/>
    <property type="evidence" value="ECO:0007669"/>
    <property type="project" value="UniProtKB-KW"/>
</dbReference>
<dbReference type="PANTHER" id="PTHR48100:SF1">
    <property type="entry name" value="HISTIDINE PHOSPHATASE FAMILY PROTEIN-RELATED"/>
    <property type="match status" value="1"/>
</dbReference>